<dbReference type="EMBL" id="VBUF01000001">
    <property type="protein sequence ID" value="TLS73345.1"/>
    <property type="molecule type" value="Genomic_DNA"/>
</dbReference>
<sequence>MNVSNEILDLRYQSNHPLSFLYSEIYSSCLLDAEIKHGRSQPGFALDQNSPFVIAARVANNKSNCIQSIQNIFNLYYSYFEPKNAMEFLGFKELKNPVLKNNPPWGSVFPWRYRSIESYQNAYETMALIENKAVGINNGIEDGWLFCGPCTQNKSLVEAKRIAYVVEQIKQFGYLRSDDSDGDVKATALINEKKEWRWLITGGNHRASGASAVGYKTIPIRVNLVIDRNHVSYWPHVLDGTYTIEEALSFFDRIFNAEVSEDIKSWNKNLIHTL</sequence>
<comment type="caution">
    <text evidence="1">The sequence shown here is derived from an EMBL/GenBank/DDBJ whole genome shotgun (WGS) entry which is preliminary data.</text>
</comment>
<dbReference type="RefSeq" id="WP_066185955.1">
    <property type="nucleotide sequence ID" value="NZ_LCUJ01000002.1"/>
</dbReference>
<reference evidence="3" key="1">
    <citation type="submission" date="2015-05" db="EMBL/GenBank/DDBJ databases">
        <authorList>
            <person name="Rovetto F."/>
            <person name="Cocolin L."/>
            <person name="Illeghems K."/>
            <person name="Van Nieuwerburgh F."/>
            <person name="Houf K."/>
        </authorList>
    </citation>
    <scope>NUCLEOTIDE SEQUENCE [LARGE SCALE GENOMIC DNA]</scope>
    <source>
        <strain evidence="3">DU22</strain>
    </source>
</reference>
<proteinExistence type="predicted"/>
<evidence type="ECO:0000313" key="3">
    <source>
        <dbReference type="Proteomes" id="UP000093281"/>
    </source>
</evidence>
<evidence type="ECO:0000313" key="1">
    <source>
        <dbReference type="EMBL" id="OCL99953.1"/>
    </source>
</evidence>
<dbReference type="EMBL" id="LCUJ01000002">
    <property type="protein sequence ID" value="OCL99953.1"/>
    <property type="molecule type" value="Genomic_DNA"/>
</dbReference>
<evidence type="ECO:0000313" key="4">
    <source>
        <dbReference type="Proteomes" id="UP000308001"/>
    </source>
</evidence>
<dbReference type="Proteomes" id="UP000308001">
    <property type="component" value="Unassembled WGS sequence"/>
</dbReference>
<name>A0A1C0B8R1_9BACT</name>
<dbReference type="AlphaFoldDB" id="A0A1C0B8R1"/>
<accession>A0A1C0B8R1</accession>
<reference evidence="1" key="2">
    <citation type="submission" date="2015-05" db="EMBL/GenBank/DDBJ databases">
        <authorList>
            <person name="Wang D.B."/>
            <person name="Wang M."/>
        </authorList>
    </citation>
    <scope>NUCLEOTIDE SEQUENCE [LARGE SCALE GENOMIC DNA]</scope>
    <source>
        <strain evidence="1">DU22</strain>
    </source>
</reference>
<dbReference type="Proteomes" id="UP000093281">
    <property type="component" value="Unassembled WGS sequence"/>
</dbReference>
<evidence type="ECO:0000313" key="2">
    <source>
        <dbReference type="EMBL" id="TLS73345.1"/>
    </source>
</evidence>
<protein>
    <submittedName>
        <fullName evidence="1">Uncharacterized protein</fullName>
    </submittedName>
</protein>
<organism evidence="1 3">
    <name type="scientific">Aliarcobacter thereius</name>
    <dbReference type="NCBI Taxonomy" id="544718"/>
    <lineage>
        <taxon>Bacteria</taxon>
        <taxon>Pseudomonadati</taxon>
        <taxon>Campylobacterota</taxon>
        <taxon>Epsilonproteobacteria</taxon>
        <taxon>Campylobacterales</taxon>
        <taxon>Arcobacteraceae</taxon>
        <taxon>Aliarcobacter</taxon>
    </lineage>
</organism>
<reference evidence="2 4" key="3">
    <citation type="submission" date="2019-05" db="EMBL/GenBank/DDBJ databases">
        <title>Arcobacter cibarius and Arcobacter thereius providing challenges in identification an antibiotic susceptibility and Quinolone resistance.</title>
        <authorList>
            <person name="Busch A."/>
            <person name="Hanel I."/>
            <person name="Hotzel H."/>
            <person name="Tomaso H."/>
        </authorList>
    </citation>
    <scope>NUCLEOTIDE SEQUENCE [LARGE SCALE GENOMIC DNA]</scope>
    <source>
        <strain evidence="2 4">17CS1191_2</strain>
    </source>
</reference>
<gene>
    <name evidence="1" type="ORF">AAX29_01006</name>
    <name evidence="2" type="ORF">FE246_02320</name>
</gene>
<dbReference type="OrthoDB" id="2865096at2"/>